<dbReference type="EMBL" id="ON169972">
    <property type="protein sequence ID" value="UPW35920.1"/>
    <property type="molecule type" value="Genomic_DNA"/>
</dbReference>
<name>A0AAE9HG53_9CAUD</name>
<sequence length="86" mass="9651">MQYKAHYQVGDVVVIRAKNGGHMFRIGQSVRIVKNDLGVGVYKATAEYCEDRSVRGSTWFITIHEIAGLEGEVNPADVAMTHWEEN</sequence>
<keyword evidence="2" id="KW-1185">Reference proteome</keyword>
<dbReference type="Proteomes" id="UP000831536">
    <property type="component" value="Segment"/>
</dbReference>
<reference evidence="1" key="1">
    <citation type="journal article" date="2022" name="J. Appl. Microbiol.">
        <title>Bacteriophage-Antibiotic Combinations Against Multidrug-Resistant Pseudomonas aeruginosa.</title>
        <authorList>
            <person name="Holger D."/>
            <person name="Lev K.L."/>
            <person name="Kebriaei R."/>
            <person name="Morrisette T."/>
            <person name="Shah R."/>
            <person name="Alexander J."/>
            <person name="Lehman S.M."/>
            <person name="Rybak M.J."/>
        </authorList>
    </citation>
    <scope>NUCLEOTIDE SEQUENCE</scope>
</reference>
<protein>
    <submittedName>
        <fullName evidence="1">BAH domain-containing protein</fullName>
    </submittedName>
</protein>
<gene>
    <name evidence="1" type="ORF">EM_135</name>
</gene>
<proteinExistence type="predicted"/>
<evidence type="ECO:0000313" key="2">
    <source>
        <dbReference type="Proteomes" id="UP000831536"/>
    </source>
</evidence>
<organism evidence="1 2">
    <name type="scientific">Pseudomonas phage EM</name>
    <dbReference type="NCBI Taxonomy" id="2936914"/>
    <lineage>
        <taxon>Viruses</taxon>
        <taxon>Duplodnaviria</taxon>
        <taxon>Heunggongvirae</taxon>
        <taxon>Uroviricota</taxon>
        <taxon>Caudoviricetes</taxon>
        <taxon>Vandenendeviridae</taxon>
        <taxon>Skurskavirinae</taxon>
        <taxon>Baldwinvirus</taxon>
        <taxon>Baldwinvirus EM</taxon>
    </lineage>
</organism>
<evidence type="ECO:0000313" key="1">
    <source>
        <dbReference type="EMBL" id="UPW35920.1"/>
    </source>
</evidence>
<accession>A0AAE9HG53</accession>